<dbReference type="EMBL" id="CP017253">
    <property type="protein sequence ID" value="AOR23390.1"/>
    <property type="molecule type" value="Genomic_DNA"/>
</dbReference>
<dbReference type="InterPro" id="IPR002059">
    <property type="entry name" value="CSP_DNA-bd"/>
</dbReference>
<dbReference type="Proteomes" id="UP000094652">
    <property type="component" value="Chromosome"/>
</dbReference>
<dbReference type="OrthoDB" id="9805039at2"/>
<reference evidence="6" key="1">
    <citation type="submission" date="2016-09" db="EMBL/GenBank/DDBJ databases">
        <title>Genomics of Clostridium taeniosporum, an organism which forms endospores with ribbon-like appendages.</title>
        <authorList>
            <person name="Walker J.R."/>
        </authorList>
    </citation>
    <scope>NUCLEOTIDE SEQUENCE [LARGE SCALE GENOMIC DNA]</scope>
    <source>
        <strain evidence="6">1/k</strain>
    </source>
</reference>
<dbReference type="InterPro" id="IPR012340">
    <property type="entry name" value="NA-bd_OB-fold"/>
</dbReference>
<evidence type="ECO:0000313" key="6">
    <source>
        <dbReference type="Proteomes" id="UP000094652"/>
    </source>
</evidence>
<feature type="domain" description="CSD" evidence="4">
    <location>
        <begin position="3"/>
        <end position="68"/>
    </location>
</feature>
<dbReference type="RefSeq" id="WP_069679541.1">
    <property type="nucleotide sequence ID" value="NZ_CP017253.2"/>
</dbReference>
<name>A0A1D7XJM2_9CLOT</name>
<evidence type="ECO:0000256" key="3">
    <source>
        <dbReference type="RuleBase" id="RU000408"/>
    </source>
</evidence>
<comment type="subcellular location">
    <subcellularLocation>
        <location evidence="1 3">Cytoplasm</location>
    </subcellularLocation>
</comment>
<keyword evidence="6" id="KW-1185">Reference proteome</keyword>
<dbReference type="KEGG" id="ctae:BGI42_06420"/>
<accession>A0A1D7XJM2</accession>
<dbReference type="GO" id="GO:0003676">
    <property type="term" value="F:nucleic acid binding"/>
    <property type="evidence" value="ECO:0007669"/>
    <property type="project" value="InterPro"/>
</dbReference>
<dbReference type="InterPro" id="IPR050181">
    <property type="entry name" value="Cold_shock_domain"/>
</dbReference>
<dbReference type="InterPro" id="IPR019844">
    <property type="entry name" value="CSD_CS"/>
</dbReference>
<dbReference type="PROSITE" id="PS00352">
    <property type="entry name" value="CSD_1"/>
    <property type="match status" value="1"/>
</dbReference>
<dbReference type="InterPro" id="IPR012156">
    <property type="entry name" value="Cold_shock_CspA"/>
</dbReference>
<dbReference type="SMART" id="SM00357">
    <property type="entry name" value="CSP"/>
    <property type="match status" value="1"/>
</dbReference>
<evidence type="ECO:0000259" key="4">
    <source>
        <dbReference type="PROSITE" id="PS51857"/>
    </source>
</evidence>
<dbReference type="PANTHER" id="PTHR11544">
    <property type="entry name" value="COLD SHOCK DOMAIN CONTAINING PROTEINS"/>
    <property type="match status" value="1"/>
</dbReference>
<evidence type="ECO:0000256" key="1">
    <source>
        <dbReference type="ARBA" id="ARBA00004496"/>
    </source>
</evidence>
<organism evidence="5 6">
    <name type="scientific">Clostridium taeniosporum</name>
    <dbReference type="NCBI Taxonomy" id="394958"/>
    <lineage>
        <taxon>Bacteria</taxon>
        <taxon>Bacillati</taxon>
        <taxon>Bacillota</taxon>
        <taxon>Clostridia</taxon>
        <taxon>Eubacteriales</taxon>
        <taxon>Clostridiaceae</taxon>
        <taxon>Clostridium</taxon>
    </lineage>
</organism>
<dbReference type="CDD" id="cd04458">
    <property type="entry name" value="CSP_CDS"/>
    <property type="match status" value="1"/>
</dbReference>
<dbReference type="SUPFAM" id="SSF50249">
    <property type="entry name" value="Nucleic acid-binding proteins"/>
    <property type="match status" value="1"/>
</dbReference>
<gene>
    <name evidence="5" type="ORF">BGI42_06420</name>
</gene>
<evidence type="ECO:0000256" key="2">
    <source>
        <dbReference type="ARBA" id="ARBA00022490"/>
    </source>
</evidence>
<sequence>MSKTTGIVKWFNKEKGYGFISCDGGNDVFAHSSQIKENGSERELHEGESVTFDIQDAEKGPMAINIQKL</sequence>
<dbReference type="Gene3D" id="2.40.50.140">
    <property type="entry name" value="Nucleic acid-binding proteins"/>
    <property type="match status" value="1"/>
</dbReference>
<proteinExistence type="predicted"/>
<evidence type="ECO:0000313" key="5">
    <source>
        <dbReference type="EMBL" id="AOR23390.1"/>
    </source>
</evidence>
<dbReference type="STRING" id="394958.BGI42_06420"/>
<dbReference type="InterPro" id="IPR011129">
    <property type="entry name" value="CSD"/>
</dbReference>
<protein>
    <submittedName>
        <fullName evidence="5">Cold-shock protein</fullName>
    </submittedName>
</protein>
<dbReference type="PIRSF" id="PIRSF002599">
    <property type="entry name" value="Cold_shock_A"/>
    <property type="match status" value="1"/>
</dbReference>
<dbReference type="GO" id="GO:0005737">
    <property type="term" value="C:cytoplasm"/>
    <property type="evidence" value="ECO:0007669"/>
    <property type="project" value="UniProtKB-SubCell"/>
</dbReference>
<dbReference type="PRINTS" id="PR00050">
    <property type="entry name" value="COLDSHOCK"/>
</dbReference>
<dbReference type="AlphaFoldDB" id="A0A1D7XJM2"/>
<keyword evidence="2" id="KW-0963">Cytoplasm</keyword>
<dbReference type="PROSITE" id="PS51857">
    <property type="entry name" value="CSD_2"/>
    <property type="match status" value="1"/>
</dbReference>
<dbReference type="Pfam" id="PF00313">
    <property type="entry name" value="CSD"/>
    <property type="match status" value="1"/>
</dbReference>